<sequence length="97" mass="11452">MPFMYILRCADGSFYTGSTWNLEQRLWRHEHEGGARFVAKRRPFELVYVEETDSIEEAFLREKQIQGWSRRKKLALIDGQHDQLPTLAKFRSAPGHD</sequence>
<name>A0AAW3ZKN7_9GAMM</name>
<dbReference type="PROSITE" id="PS50164">
    <property type="entry name" value="GIY_YIG"/>
    <property type="match status" value="1"/>
</dbReference>
<dbReference type="Gene3D" id="3.40.1440.10">
    <property type="entry name" value="GIY-YIG endonuclease"/>
    <property type="match status" value="1"/>
</dbReference>
<accession>A0AAW3ZKN7</accession>
<reference evidence="3 4" key="1">
    <citation type="submission" date="2020-09" db="EMBL/GenBank/DDBJ databases">
        <title>Pseudoxanthomonas sp. CAU 1598 isolated from sand of Yaerae Beach.</title>
        <authorList>
            <person name="Kim W."/>
        </authorList>
    </citation>
    <scope>NUCLEOTIDE SEQUENCE [LARGE SCALE GENOMIC DNA]</scope>
    <source>
        <strain evidence="3 4">CAU 1598</strain>
    </source>
</reference>
<gene>
    <name evidence="3" type="ORF">IFO71_03860</name>
</gene>
<dbReference type="Proteomes" id="UP000613768">
    <property type="component" value="Unassembled WGS sequence"/>
</dbReference>
<evidence type="ECO:0000313" key="4">
    <source>
        <dbReference type="Proteomes" id="UP000613768"/>
    </source>
</evidence>
<feature type="domain" description="GIY-YIG" evidence="2">
    <location>
        <begin position="1"/>
        <end position="75"/>
    </location>
</feature>
<dbReference type="InterPro" id="IPR000305">
    <property type="entry name" value="GIY-YIG_endonuc"/>
</dbReference>
<comment type="caution">
    <text evidence="3">The sequence shown here is derived from an EMBL/GenBank/DDBJ whole genome shotgun (WGS) entry which is preliminary data.</text>
</comment>
<dbReference type="PANTHER" id="PTHR34477">
    <property type="entry name" value="UPF0213 PROTEIN YHBQ"/>
    <property type="match status" value="1"/>
</dbReference>
<dbReference type="EMBL" id="JACYTR010000005">
    <property type="protein sequence ID" value="MBD8524871.1"/>
    <property type="molecule type" value="Genomic_DNA"/>
</dbReference>
<evidence type="ECO:0000256" key="1">
    <source>
        <dbReference type="ARBA" id="ARBA00007435"/>
    </source>
</evidence>
<proteinExistence type="inferred from homology"/>
<organism evidence="3 4">
    <name type="scientific">Pseudomarimonas arenosa</name>
    <dbReference type="NCBI Taxonomy" id="2774145"/>
    <lineage>
        <taxon>Bacteria</taxon>
        <taxon>Pseudomonadati</taxon>
        <taxon>Pseudomonadota</taxon>
        <taxon>Gammaproteobacteria</taxon>
        <taxon>Lysobacterales</taxon>
        <taxon>Lysobacteraceae</taxon>
        <taxon>Pseudomarimonas</taxon>
    </lineage>
</organism>
<dbReference type="SUPFAM" id="SSF82771">
    <property type="entry name" value="GIY-YIG endonuclease"/>
    <property type="match status" value="1"/>
</dbReference>
<keyword evidence="4" id="KW-1185">Reference proteome</keyword>
<dbReference type="AlphaFoldDB" id="A0AAW3ZKN7"/>
<evidence type="ECO:0000313" key="3">
    <source>
        <dbReference type="EMBL" id="MBD8524871.1"/>
    </source>
</evidence>
<dbReference type="CDD" id="cd10456">
    <property type="entry name" value="GIY-YIG_UPF0213"/>
    <property type="match status" value="1"/>
</dbReference>
<protein>
    <submittedName>
        <fullName evidence="3">GIY-YIG nuclease family protein</fullName>
    </submittedName>
</protein>
<dbReference type="PANTHER" id="PTHR34477:SF1">
    <property type="entry name" value="UPF0213 PROTEIN YHBQ"/>
    <property type="match status" value="1"/>
</dbReference>
<comment type="similarity">
    <text evidence="1">Belongs to the UPF0213 family.</text>
</comment>
<dbReference type="InterPro" id="IPR035901">
    <property type="entry name" value="GIY-YIG_endonuc_sf"/>
</dbReference>
<dbReference type="Pfam" id="PF01541">
    <property type="entry name" value="GIY-YIG"/>
    <property type="match status" value="1"/>
</dbReference>
<dbReference type="InterPro" id="IPR050190">
    <property type="entry name" value="UPF0213_domain"/>
</dbReference>
<evidence type="ECO:0000259" key="2">
    <source>
        <dbReference type="PROSITE" id="PS50164"/>
    </source>
</evidence>